<keyword evidence="8" id="KW-1185">Reference proteome</keyword>
<dbReference type="InterPro" id="IPR013763">
    <property type="entry name" value="Cyclin-like_dom"/>
</dbReference>
<organism evidence="7 8">
    <name type="scientific">Stentor coeruleus</name>
    <dbReference type="NCBI Taxonomy" id="5963"/>
    <lineage>
        <taxon>Eukaryota</taxon>
        <taxon>Sar</taxon>
        <taxon>Alveolata</taxon>
        <taxon>Ciliophora</taxon>
        <taxon>Postciliodesmatophora</taxon>
        <taxon>Heterotrichea</taxon>
        <taxon>Heterotrichida</taxon>
        <taxon>Stentoridae</taxon>
        <taxon>Stentor</taxon>
    </lineage>
</organism>
<dbReference type="InterPro" id="IPR036915">
    <property type="entry name" value="Cyclin-like_sf"/>
</dbReference>
<dbReference type="FunFam" id="1.10.472.10:FF:000001">
    <property type="entry name" value="G2/mitotic-specific cyclin"/>
    <property type="match status" value="1"/>
</dbReference>
<dbReference type="PROSITE" id="PS00292">
    <property type="entry name" value="CYCLINS"/>
    <property type="match status" value="1"/>
</dbReference>
<dbReference type="InterPro" id="IPR039361">
    <property type="entry name" value="Cyclin"/>
</dbReference>
<feature type="domain" description="Cyclin-like" evidence="5">
    <location>
        <begin position="94"/>
        <end position="178"/>
    </location>
</feature>
<evidence type="ECO:0000256" key="1">
    <source>
        <dbReference type="ARBA" id="ARBA00022618"/>
    </source>
</evidence>
<evidence type="ECO:0000256" key="4">
    <source>
        <dbReference type="RuleBase" id="RU000383"/>
    </source>
</evidence>
<gene>
    <name evidence="7" type="ORF">SteCoe_9346</name>
</gene>
<dbReference type="SMART" id="SM00385">
    <property type="entry name" value="CYCLIN"/>
    <property type="match status" value="2"/>
</dbReference>
<keyword evidence="1" id="KW-0132">Cell division</keyword>
<feature type="domain" description="Cyclin C-terminal" evidence="6">
    <location>
        <begin position="187"/>
        <end position="304"/>
    </location>
</feature>
<dbReference type="GO" id="GO:0016538">
    <property type="term" value="F:cyclin-dependent protein serine/threonine kinase regulator activity"/>
    <property type="evidence" value="ECO:0007669"/>
    <property type="project" value="InterPro"/>
</dbReference>
<evidence type="ECO:0000313" key="7">
    <source>
        <dbReference type="EMBL" id="OMJ88648.1"/>
    </source>
</evidence>
<evidence type="ECO:0000259" key="5">
    <source>
        <dbReference type="SMART" id="SM00385"/>
    </source>
</evidence>
<feature type="domain" description="Cyclin-like" evidence="5">
    <location>
        <begin position="191"/>
        <end position="273"/>
    </location>
</feature>
<dbReference type="PIRSF" id="PIRSF001771">
    <property type="entry name" value="Cyclin_A_B_D_E"/>
    <property type="match status" value="1"/>
</dbReference>
<name>A0A1R2CI20_9CILI</name>
<evidence type="ECO:0000259" key="6">
    <source>
        <dbReference type="SMART" id="SM01332"/>
    </source>
</evidence>
<evidence type="ECO:0000313" key="8">
    <source>
        <dbReference type="Proteomes" id="UP000187209"/>
    </source>
</evidence>
<dbReference type="OrthoDB" id="5590282at2759"/>
<evidence type="ECO:0000256" key="2">
    <source>
        <dbReference type="ARBA" id="ARBA00023127"/>
    </source>
</evidence>
<dbReference type="Pfam" id="PF02984">
    <property type="entry name" value="Cyclin_C"/>
    <property type="match status" value="1"/>
</dbReference>
<keyword evidence="2 4" id="KW-0195">Cyclin</keyword>
<dbReference type="Proteomes" id="UP000187209">
    <property type="component" value="Unassembled WGS sequence"/>
</dbReference>
<dbReference type="EMBL" id="MPUH01000145">
    <property type="protein sequence ID" value="OMJ88648.1"/>
    <property type="molecule type" value="Genomic_DNA"/>
</dbReference>
<accession>A0A1R2CI20</accession>
<dbReference type="Pfam" id="PF00134">
    <property type="entry name" value="Cyclin_N"/>
    <property type="match status" value="1"/>
</dbReference>
<dbReference type="AlphaFoldDB" id="A0A1R2CI20"/>
<dbReference type="PANTHER" id="PTHR10177">
    <property type="entry name" value="CYCLINS"/>
    <property type="match status" value="1"/>
</dbReference>
<protein>
    <submittedName>
        <fullName evidence="7">Uncharacterized protein</fullName>
    </submittedName>
</protein>
<dbReference type="Gene3D" id="1.10.472.10">
    <property type="entry name" value="Cyclin-like"/>
    <property type="match status" value="2"/>
</dbReference>
<comment type="similarity">
    <text evidence="4">Belongs to the cyclin family.</text>
</comment>
<dbReference type="InterPro" id="IPR004367">
    <property type="entry name" value="Cyclin_C-dom"/>
</dbReference>
<dbReference type="InterPro" id="IPR048258">
    <property type="entry name" value="Cyclins_cyclin-box"/>
</dbReference>
<sequence length="305" mass="35878">MKKSLGQVIENKENLIKDHKTSDSLTAVRTFGTNITNQKLILSPFISNNPIYLEYYADDIYTYLYSIETLHTAKFGYLKNQHDINEKMRSILIDWLVDVHIKFKLVPETLYLTINILDRYLEKNPLSRTKLQLLGVAAMLIASKYEDIYAPDISDFVFITDKAYDRDEIILMESSILKLLEFNVCTPSAYRFLERYCQIIESEDKNFTLAQYFIELTLLEYRMIKYPQSLLAASAVYLMHKVYNIIPEWPDELIIKSPYKENDLKVVSKEMCLLFQKARNSQLQVIRKKFLTQQFFQVANTTLIY</sequence>
<dbReference type="GO" id="GO:0044772">
    <property type="term" value="P:mitotic cell cycle phase transition"/>
    <property type="evidence" value="ECO:0007669"/>
    <property type="project" value="InterPro"/>
</dbReference>
<comment type="caution">
    <text evidence="7">The sequence shown here is derived from an EMBL/GenBank/DDBJ whole genome shotgun (WGS) entry which is preliminary data.</text>
</comment>
<dbReference type="GO" id="GO:0051301">
    <property type="term" value="P:cell division"/>
    <property type="evidence" value="ECO:0007669"/>
    <property type="project" value="UniProtKB-KW"/>
</dbReference>
<reference evidence="7 8" key="1">
    <citation type="submission" date="2016-11" db="EMBL/GenBank/DDBJ databases">
        <title>The macronuclear genome of Stentor coeruleus: a giant cell with tiny introns.</title>
        <authorList>
            <person name="Slabodnick M."/>
            <person name="Ruby J.G."/>
            <person name="Reiff S.B."/>
            <person name="Swart E.C."/>
            <person name="Gosai S."/>
            <person name="Prabakaran S."/>
            <person name="Witkowska E."/>
            <person name="Larue G.E."/>
            <person name="Fisher S."/>
            <person name="Freeman R.M."/>
            <person name="Gunawardena J."/>
            <person name="Chu W."/>
            <person name="Stover N.A."/>
            <person name="Gregory B.D."/>
            <person name="Nowacki M."/>
            <person name="Derisi J."/>
            <person name="Roy S.W."/>
            <person name="Marshall W.F."/>
            <person name="Sood P."/>
        </authorList>
    </citation>
    <scope>NUCLEOTIDE SEQUENCE [LARGE SCALE GENOMIC DNA]</scope>
    <source>
        <strain evidence="7">WM001</strain>
    </source>
</reference>
<dbReference type="CDD" id="cd20507">
    <property type="entry name" value="CYCLIN_CCNB1-like_rpt1"/>
    <property type="match status" value="1"/>
</dbReference>
<dbReference type="InterPro" id="IPR006671">
    <property type="entry name" value="Cyclin_N"/>
</dbReference>
<keyword evidence="3" id="KW-0131">Cell cycle</keyword>
<dbReference type="SMART" id="SM01332">
    <property type="entry name" value="Cyclin_C"/>
    <property type="match status" value="1"/>
</dbReference>
<proteinExistence type="inferred from homology"/>
<dbReference type="InterPro" id="IPR046965">
    <property type="entry name" value="Cyclin_A/B-like"/>
</dbReference>
<evidence type="ECO:0000256" key="3">
    <source>
        <dbReference type="ARBA" id="ARBA00023306"/>
    </source>
</evidence>
<dbReference type="SUPFAM" id="SSF47954">
    <property type="entry name" value="Cyclin-like"/>
    <property type="match status" value="2"/>
</dbReference>